<dbReference type="SMART" id="SM00530">
    <property type="entry name" value="HTH_XRE"/>
    <property type="match status" value="1"/>
</dbReference>
<dbReference type="GO" id="GO:0005829">
    <property type="term" value="C:cytosol"/>
    <property type="evidence" value="ECO:0007669"/>
    <property type="project" value="TreeGrafter"/>
</dbReference>
<dbReference type="PANTHER" id="PTHR46797">
    <property type="entry name" value="HTH-TYPE TRANSCRIPTIONAL REGULATOR"/>
    <property type="match status" value="1"/>
</dbReference>
<accession>A0A5P3MVX2</accession>
<dbReference type="InterPro" id="IPR050807">
    <property type="entry name" value="TransReg_Diox_bact_type"/>
</dbReference>
<evidence type="ECO:0000256" key="3">
    <source>
        <dbReference type="ARBA" id="ARBA00023163"/>
    </source>
</evidence>
<dbReference type="PROSITE" id="PS50943">
    <property type="entry name" value="HTH_CROC1"/>
    <property type="match status" value="1"/>
</dbReference>
<dbReference type="EMBL" id="CP031699">
    <property type="protein sequence ID" value="QEY24911.1"/>
    <property type="molecule type" value="Genomic_DNA"/>
</dbReference>
<dbReference type="GO" id="GO:0003700">
    <property type="term" value="F:DNA-binding transcription factor activity"/>
    <property type="evidence" value="ECO:0007669"/>
    <property type="project" value="TreeGrafter"/>
</dbReference>
<dbReference type="Proteomes" id="UP000325536">
    <property type="component" value="Chromosome"/>
</dbReference>
<sequence>MSKKLTAPTELPDEDDLRAVLAYNMRLFRVNKKWSQEELARQCGLDRTYVSTVERKRWNIALSNIEKMASALGISAYQLLLSPQERLRLMTETYGETAQTAAPELSDSDPATTA</sequence>
<dbReference type="OrthoDB" id="8527856at2"/>
<proteinExistence type="predicted"/>
<dbReference type="PANTHER" id="PTHR46797:SF23">
    <property type="entry name" value="HTH-TYPE TRANSCRIPTIONAL REGULATOR SUTR"/>
    <property type="match status" value="1"/>
</dbReference>
<dbReference type="Gene3D" id="1.10.260.40">
    <property type="entry name" value="lambda repressor-like DNA-binding domains"/>
    <property type="match status" value="1"/>
</dbReference>
<dbReference type="Pfam" id="PF01381">
    <property type="entry name" value="HTH_3"/>
    <property type="match status" value="1"/>
</dbReference>
<protein>
    <submittedName>
        <fullName evidence="5">XRE family transcriptional regulator</fullName>
    </submittedName>
</protein>
<evidence type="ECO:0000259" key="4">
    <source>
        <dbReference type="PROSITE" id="PS50943"/>
    </source>
</evidence>
<dbReference type="GO" id="GO:0003677">
    <property type="term" value="F:DNA binding"/>
    <property type="evidence" value="ECO:0007669"/>
    <property type="project" value="UniProtKB-KW"/>
</dbReference>
<name>A0A5P3MVX2_NEIAN</name>
<dbReference type="RefSeq" id="WP_123794483.1">
    <property type="nucleotide sequence ID" value="NZ_CP031699.1"/>
</dbReference>
<evidence type="ECO:0000313" key="5">
    <source>
        <dbReference type="EMBL" id="QEY24911.1"/>
    </source>
</evidence>
<feature type="domain" description="HTH cro/C1-type" evidence="4">
    <location>
        <begin position="25"/>
        <end position="79"/>
    </location>
</feature>
<evidence type="ECO:0000256" key="1">
    <source>
        <dbReference type="ARBA" id="ARBA00023015"/>
    </source>
</evidence>
<dbReference type="AlphaFoldDB" id="A0A5P3MVX2"/>
<keyword evidence="2" id="KW-0238">DNA-binding</keyword>
<reference evidence="5 6" key="1">
    <citation type="submission" date="2018-08" db="EMBL/GenBank/DDBJ databases">
        <title>Neisseria animalis ATCC 49930 complete genome.</title>
        <authorList>
            <person name="Veseli I.A."/>
            <person name="Mascarenhas dos Santos A.C."/>
            <person name="Buttler R."/>
            <person name="Pombert J.-F."/>
        </authorList>
    </citation>
    <scope>NUCLEOTIDE SEQUENCE [LARGE SCALE GENOMIC DNA]</scope>
    <source>
        <strain evidence="5 6">ATCC 49930</strain>
    </source>
</reference>
<dbReference type="InterPro" id="IPR001387">
    <property type="entry name" value="Cro/C1-type_HTH"/>
</dbReference>
<keyword evidence="3" id="KW-0804">Transcription</keyword>
<evidence type="ECO:0000256" key="2">
    <source>
        <dbReference type="ARBA" id="ARBA00023125"/>
    </source>
</evidence>
<dbReference type="InterPro" id="IPR010982">
    <property type="entry name" value="Lambda_DNA-bd_dom_sf"/>
</dbReference>
<gene>
    <name evidence="5" type="ORF">D0T90_01310</name>
</gene>
<dbReference type="CDD" id="cd00093">
    <property type="entry name" value="HTH_XRE"/>
    <property type="match status" value="1"/>
</dbReference>
<keyword evidence="1" id="KW-0805">Transcription regulation</keyword>
<dbReference type="KEGG" id="naq:D0T90_01310"/>
<keyword evidence="6" id="KW-1185">Reference proteome</keyword>
<organism evidence="5 6">
    <name type="scientific">Neisseria animalis</name>
    <dbReference type="NCBI Taxonomy" id="492"/>
    <lineage>
        <taxon>Bacteria</taxon>
        <taxon>Pseudomonadati</taxon>
        <taxon>Pseudomonadota</taxon>
        <taxon>Betaproteobacteria</taxon>
        <taxon>Neisseriales</taxon>
        <taxon>Neisseriaceae</taxon>
        <taxon>Neisseria</taxon>
    </lineage>
</organism>
<evidence type="ECO:0000313" key="6">
    <source>
        <dbReference type="Proteomes" id="UP000325536"/>
    </source>
</evidence>
<dbReference type="SUPFAM" id="SSF47413">
    <property type="entry name" value="lambda repressor-like DNA-binding domains"/>
    <property type="match status" value="1"/>
</dbReference>